<keyword evidence="1" id="KW-0732">Signal</keyword>
<proteinExistence type="predicted"/>
<evidence type="ECO:0000313" key="3">
    <source>
        <dbReference type="Proteomes" id="UP000005402"/>
    </source>
</evidence>
<keyword evidence="3" id="KW-1185">Reference proteome</keyword>
<gene>
    <name evidence="2" type="ORF">HMPREF9712_01710</name>
</gene>
<dbReference type="EMBL" id="AGEC02000021">
    <property type="protein sequence ID" value="EHO09728.1"/>
    <property type="molecule type" value="Genomic_DNA"/>
</dbReference>
<organism evidence="2 3">
    <name type="scientific">Myroides odoratimimus CCUG 10230</name>
    <dbReference type="NCBI Taxonomy" id="883150"/>
    <lineage>
        <taxon>Bacteria</taxon>
        <taxon>Pseudomonadati</taxon>
        <taxon>Bacteroidota</taxon>
        <taxon>Flavobacteriia</taxon>
        <taxon>Flavobacteriales</taxon>
        <taxon>Flavobacteriaceae</taxon>
        <taxon>Myroides</taxon>
    </lineage>
</organism>
<evidence type="ECO:0000313" key="2">
    <source>
        <dbReference type="EMBL" id="EHO09728.1"/>
    </source>
</evidence>
<dbReference type="RefSeq" id="WP_006258497.1">
    <property type="nucleotide sequence ID" value="NZ_KE161016.1"/>
</dbReference>
<evidence type="ECO:0000256" key="1">
    <source>
        <dbReference type="SAM" id="SignalP"/>
    </source>
</evidence>
<name>A0ABP2NBI8_9FLAO</name>
<comment type="caution">
    <text evidence="2">The sequence shown here is derived from an EMBL/GenBank/DDBJ whole genome shotgun (WGS) entry which is preliminary data.</text>
</comment>
<protein>
    <submittedName>
        <fullName evidence="2">Uncharacterized protein</fullName>
    </submittedName>
</protein>
<feature type="chain" id="PRO_5045471686" evidence="1">
    <location>
        <begin position="21"/>
        <end position="438"/>
    </location>
</feature>
<feature type="signal peptide" evidence="1">
    <location>
        <begin position="1"/>
        <end position="20"/>
    </location>
</feature>
<accession>A0ABP2NBI8</accession>
<reference evidence="2" key="1">
    <citation type="submission" date="2012-07" db="EMBL/GenBank/DDBJ databases">
        <title>The Genome Sequence of Myroides odoratimimus CCUG 10230.</title>
        <authorList>
            <consortium name="The Broad Institute Genome Sequencing Platform"/>
            <person name="Earl A."/>
            <person name="Ward D."/>
            <person name="Feldgarden M."/>
            <person name="Gevers D."/>
            <person name="Huys G."/>
            <person name="Walker B."/>
            <person name="Young S.K."/>
            <person name="Zeng Q."/>
            <person name="Gargeya S."/>
            <person name="Fitzgerald M."/>
            <person name="Haas B."/>
            <person name="Abouelleil A."/>
            <person name="Alvarado L."/>
            <person name="Arachchi H.M."/>
            <person name="Berlin A.M."/>
            <person name="Chapman S.B."/>
            <person name="Goldberg J."/>
            <person name="Griggs A."/>
            <person name="Gujja S."/>
            <person name="Hansen M."/>
            <person name="Howarth C."/>
            <person name="Imamovic A."/>
            <person name="Larimer J."/>
            <person name="McCowen C."/>
            <person name="Montmayeur A."/>
            <person name="Murphy C."/>
            <person name="Neiman D."/>
            <person name="Pearson M."/>
            <person name="Priest M."/>
            <person name="Roberts A."/>
            <person name="Saif S."/>
            <person name="Shea T."/>
            <person name="Sisk P."/>
            <person name="Sykes S."/>
            <person name="Wortman J."/>
            <person name="Nusbaum C."/>
            <person name="Birren B."/>
        </authorList>
    </citation>
    <scope>NUCLEOTIDE SEQUENCE [LARGE SCALE GENOMIC DNA]</scope>
    <source>
        <strain evidence="2">CCUG 10230</strain>
    </source>
</reference>
<sequence length="438" mass="48719">MRKYLIACAALFGMSYIGHAQVGVGTLSPSESTVLDIHAKDRGGLFPRVHLKDLNELDPVIGKKGDLKIKGLVVFNINPNPNLQDKDLAGKSEGFYVWSGTSWDRLTTRSEILKLIGDNNSNQSLEEIWAVINQLINQTKPGESLKGTSVVLYDFDKEQFYTLVKDDKDNVVSSEVVDLTNVIQKAETKSLINRGEVIADGQKPELVKSLNYDQTKLKKGQIFYEYLGEERDKDGKQIPFYLDITGDVKKTITNNQEVQQIFEETVNKFLTEGGNVFYGDHDEDGNAVTEDVLYSYVINNTTGKREKKIINITETLREILKNENFIKELKEAVSYNISSAITQTNIKYEGKVVNVFSSTATVNSLDAEVVGVEFPDEVGIKALNIFDIKLYSLEGKLITVGITDIKYDGGLLDFSLGSGGLYTPITAGSYKVVVQFTK</sequence>
<dbReference type="Proteomes" id="UP000005402">
    <property type="component" value="Unassembled WGS sequence"/>
</dbReference>